<organism evidence="2 3">
    <name type="scientific">Sphaerisporangium rubeum</name>
    <dbReference type="NCBI Taxonomy" id="321317"/>
    <lineage>
        <taxon>Bacteria</taxon>
        <taxon>Bacillati</taxon>
        <taxon>Actinomycetota</taxon>
        <taxon>Actinomycetes</taxon>
        <taxon>Streptosporangiales</taxon>
        <taxon>Streptosporangiaceae</taxon>
        <taxon>Sphaerisporangium</taxon>
    </lineage>
</organism>
<name>A0A7X0IE79_9ACTN</name>
<dbReference type="Proteomes" id="UP000555564">
    <property type="component" value="Unassembled WGS sequence"/>
</dbReference>
<feature type="region of interest" description="Disordered" evidence="1">
    <location>
        <begin position="26"/>
        <end position="46"/>
    </location>
</feature>
<gene>
    <name evidence="2" type="ORF">BJ992_001478</name>
</gene>
<dbReference type="AlphaFoldDB" id="A0A7X0IE79"/>
<accession>A0A7X0IE79</accession>
<evidence type="ECO:0000256" key="1">
    <source>
        <dbReference type="SAM" id="MobiDB-lite"/>
    </source>
</evidence>
<reference evidence="2 3" key="1">
    <citation type="submission" date="2020-08" db="EMBL/GenBank/DDBJ databases">
        <title>Sequencing the genomes of 1000 actinobacteria strains.</title>
        <authorList>
            <person name="Klenk H.-P."/>
        </authorList>
    </citation>
    <scope>NUCLEOTIDE SEQUENCE [LARGE SCALE GENOMIC DNA]</scope>
    <source>
        <strain evidence="2 3">DSM 44936</strain>
    </source>
</reference>
<evidence type="ECO:0000313" key="3">
    <source>
        <dbReference type="Proteomes" id="UP000555564"/>
    </source>
</evidence>
<sequence length="46" mass="5197">MTWLVLAFIIAAAILAPLFGADTRDGRNWQPVPSGRNRDQLMRNSR</sequence>
<protein>
    <submittedName>
        <fullName evidence="2">Uncharacterized protein</fullName>
    </submittedName>
</protein>
<keyword evidence="3" id="KW-1185">Reference proteome</keyword>
<comment type="caution">
    <text evidence="2">The sequence shown here is derived from an EMBL/GenBank/DDBJ whole genome shotgun (WGS) entry which is preliminary data.</text>
</comment>
<dbReference type="RefSeq" id="WP_184979165.1">
    <property type="nucleotide sequence ID" value="NZ_BAAALO010000017.1"/>
</dbReference>
<evidence type="ECO:0000313" key="2">
    <source>
        <dbReference type="EMBL" id="MBB6472047.1"/>
    </source>
</evidence>
<dbReference type="EMBL" id="JACHIU010000001">
    <property type="protein sequence ID" value="MBB6472047.1"/>
    <property type="molecule type" value="Genomic_DNA"/>
</dbReference>
<proteinExistence type="predicted"/>
<feature type="compositionally biased region" description="Basic and acidic residues" evidence="1">
    <location>
        <begin position="36"/>
        <end position="46"/>
    </location>
</feature>